<dbReference type="GO" id="GO:0003677">
    <property type="term" value="F:DNA binding"/>
    <property type="evidence" value="ECO:0007669"/>
    <property type="project" value="InterPro"/>
</dbReference>
<accession>A0A266LTG7</accession>
<dbReference type="Proteomes" id="UP000216113">
    <property type="component" value="Unassembled WGS sequence"/>
</dbReference>
<evidence type="ECO:0000256" key="1">
    <source>
        <dbReference type="ARBA" id="ARBA00006594"/>
    </source>
</evidence>
<dbReference type="Pfam" id="PF02384">
    <property type="entry name" value="N6_Mtase"/>
    <property type="match status" value="1"/>
</dbReference>
<organism evidence="3 4">
    <name type="scientific">Pseudomonas fragi</name>
    <dbReference type="NCBI Taxonomy" id="296"/>
    <lineage>
        <taxon>Bacteria</taxon>
        <taxon>Pseudomonadati</taxon>
        <taxon>Pseudomonadota</taxon>
        <taxon>Gammaproteobacteria</taxon>
        <taxon>Pseudomonadales</taxon>
        <taxon>Pseudomonadaceae</taxon>
        <taxon>Pseudomonas</taxon>
    </lineage>
</organism>
<protein>
    <recommendedName>
        <fullName evidence="2">DNA methylase adenine-specific domain-containing protein</fullName>
    </recommendedName>
</protein>
<evidence type="ECO:0000259" key="2">
    <source>
        <dbReference type="Pfam" id="PF02384"/>
    </source>
</evidence>
<dbReference type="GO" id="GO:0008170">
    <property type="term" value="F:N-methyltransferase activity"/>
    <property type="evidence" value="ECO:0007669"/>
    <property type="project" value="InterPro"/>
</dbReference>
<evidence type="ECO:0000313" key="4">
    <source>
        <dbReference type="Proteomes" id="UP000216113"/>
    </source>
</evidence>
<dbReference type="EMBL" id="NQKL01000014">
    <property type="protein sequence ID" value="OZY40575.1"/>
    <property type="molecule type" value="Genomic_DNA"/>
</dbReference>
<dbReference type="InterPro" id="IPR003356">
    <property type="entry name" value="DNA_methylase_A-5"/>
</dbReference>
<name>A0A266LTG7_PSEFR</name>
<evidence type="ECO:0000313" key="3">
    <source>
        <dbReference type="EMBL" id="OZY40575.1"/>
    </source>
</evidence>
<comment type="similarity">
    <text evidence="1">Belongs to the N(4)/N(6)-methyltransferase family.</text>
</comment>
<dbReference type="AlphaFoldDB" id="A0A266LTG7"/>
<dbReference type="Gene3D" id="3.40.50.150">
    <property type="entry name" value="Vaccinia Virus protein VP39"/>
    <property type="match status" value="1"/>
</dbReference>
<sequence length="291" mass="32623">MSQSIDLKIKDLKASIFQITSHHTVGVRAKQDLAFSVFVKFSLGVMLNQLIARYRHYGITDTELAEHIYIDDTHFRLDEKLFGTLNIQALATSVRLYKEVVEALPAFSDVLTMLIEEIALADRSGDGLGQFLTPNDLSSLLATLLHTLETNDRGARANSWAFYDMSCGAGSLQLPRVAIEADNGREKTNLIDLEMNDLDPFMCCAAALQFVSSIVVHEQDLHQLRVTCSNALTETKPHSKSMIVIKTPEKLFRRVMEAHNQRIQQTIGLYGNFNSLSEKVLNKSKHRTISV</sequence>
<proteinExistence type="inferred from homology"/>
<gene>
    <name evidence="3" type="ORF">CJF43_17210</name>
</gene>
<feature type="domain" description="DNA methylase adenine-specific" evidence="2">
    <location>
        <begin position="107"/>
        <end position="240"/>
    </location>
</feature>
<reference evidence="3 4" key="1">
    <citation type="submission" date="2017-08" db="EMBL/GenBank/DDBJ databases">
        <title>Genomic and metabolic characterisation of spoilage-associated Pseudomonas species.</title>
        <authorList>
            <person name="Stanborough T."/>
            <person name="Fegan N."/>
            <person name="Powell S.M."/>
            <person name="Singh T."/>
            <person name="Tamplin M.L."/>
            <person name="Chandry P.S."/>
        </authorList>
    </citation>
    <scope>NUCLEOTIDE SEQUENCE [LARGE SCALE GENOMIC DNA]</scope>
    <source>
        <strain evidence="3 4">F1820</strain>
    </source>
</reference>
<dbReference type="RefSeq" id="WP_095030207.1">
    <property type="nucleotide sequence ID" value="NZ_NQKL01000014.1"/>
</dbReference>
<comment type="caution">
    <text evidence="3">The sequence shown here is derived from an EMBL/GenBank/DDBJ whole genome shotgun (WGS) entry which is preliminary data.</text>
</comment>
<dbReference type="InterPro" id="IPR029063">
    <property type="entry name" value="SAM-dependent_MTases_sf"/>
</dbReference>